<sequence length="65" mass="7003">MGEYEARRGPGRSRVAKENRWLLAAQGSRRAGFHQGSSAPPPRPGAARVTLSRRGVNTTKTDEAA</sequence>
<reference evidence="2 3" key="1">
    <citation type="submission" date="2019-05" db="EMBL/GenBank/DDBJ databases">
        <title>Another draft genome of Portunus trituberculatus and its Hox gene families provides insights of decapod evolution.</title>
        <authorList>
            <person name="Jeong J.-H."/>
            <person name="Song I."/>
            <person name="Kim S."/>
            <person name="Choi T."/>
            <person name="Kim D."/>
            <person name="Ryu S."/>
            <person name="Kim W."/>
        </authorList>
    </citation>
    <scope>NUCLEOTIDE SEQUENCE [LARGE SCALE GENOMIC DNA]</scope>
    <source>
        <tissue evidence="2">Muscle</tissue>
    </source>
</reference>
<dbReference type="EMBL" id="VSRR010030127">
    <property type="protein sequence ID" value="MPC69854.1"/>
    <property type="molecule type" value="Genomic_DNA"/>
</dbReference>
<evidence type="ECO:0000256" key="1">
    <source>
        <dbReference type="SAM" id="MobiDB-lite"/>
    </source>
</evidence>
<proteinExistence type="predicted"/>
<feature type="region of interest" description="Disordered" evidence="1">
    <location>
        <begin position="28"/>
        <end position="65"/>
    </location>
</feature>
<evidence type="ECO:0000313" key="3">
    <source>
        <dbReference type="Proteomes" id="UP000324222"/>
    </source>
</evidence>
<gene>
    <name evidence="2" type="ORF">E2C01_064085</name>
</gene>
<name>A0A5B7HMT3_PORTR</name>
<keyword evidence="3" id="KW-1185">Reference proteome</keyword>
<evidence type="ECO:0000313" key="2">
    <source>
        <dbReference type="EMBL" id="MPC69854.1"/>
    </source>
</evidence>
<comment type="caution">
    <text evidence="2">The sequence shown here is derived from an EMBL/GenBank/DDBJ whole genome shotgun (WGS) entry which is preliminary data.</text>
</comment>
<protein>
    <submittedName>
        <fullName evidence="2">Uncharacterized protein</fullName>
    </submittedName>
</protein>
<dbReference type="Proteomes" id="UP000324222">
    <property type="component" value="Unassembled WGS sequence"/>
</dbReference>
<organism evidence="2 3">
    <name type="scientific">Portunus trituberculatus</name>
    <name type="common">Swimming crab</name>
    <name type="synonym">Neptunus trituberculatus</name>
    <dbReference type="NCBI Taxonomy" id="210409"/>
    <lineage>
        <taxon>Eukaryota</taxon>
        <taxon>Metazoa</taxon>
        <taxon>Ecdysozoa</taxon>
        <taxon>Arthropoda</taxon>
        <taxon>Crustacea</taxon>
        <taxon>Multicrustacea</taxon>
        <taxon>Malacostraca</taxon>
        <taxon>Eumalacostraca</taxon>
        <taxon>Eucarida</taxon>
        <taxon>Decapoda</taxon>
        <taxon>Pleocyemata</taxon>
        <taxon>Brachyura</taxon>
        <taxon>Eubrachyura</taxon>
        <taxon>Portunoidea</taxon>
        <taxon>Portunidae</taxon>
        <taxon>Portuninae</taxon>
        <taxon>Portunus</taxon>
    </lineage>
</organism>
<accession>A0A5B7HMT3</accession>
<dbReference type="AlphaFoldDB" id="A0A5B7HMT3"/>